<protein>
    <submittedName>
        <fullName evidence="1">TIGR02270 family protein</fullName>
    </submittedName>
</protein>
<evidence type="ECO:0000313" key="1">
    <source>
        <dbReference type="EMBL" id="RKH40282.1"/>
    </source>
</evidence>
<evidence type="ECO:0000313" key="2">
    <source>
        <dbReference type="Proteomes" id="UP000273405"/>
    </source>
</evidence>
<organism evidence="1 2">
    <name type="scientific">Corallococcus sicarius</name>
    <dbReference type="NCBI Taxonomy" id="2316726"/>
    <lineage>
        <taxon>Bacteria</taxon>
        <taxon>Pseudomonadati</taxon>
        <taxon>Myxococcota</taxon>
        <taxon>Myxococcia</taxon>
        <taxon>Myxococcales</taxon>
        <taxon>Cystobacterineae</taxon>
        <taxon>Myxococcaceae</taxon>
        <taxon>Corallococcus</taxon>
    </lineage>
</organism>
<proteinExistence type="predicted"/>
<dbReference type="EMBL" id="RAWG01000136">
    <property type="protein sequence ID" value="RKH40282.1"/>
    <property type="molecule type" value="Genomic_DNA"/>
</dbReference>
<name>A0A3A8NJY8_9BACT</name>
<dbReference type="InterPro" id="IPR011959">
    <property type="entry name" value="CHP02270"/>
</dbReference>
<accession>A0A3A8NJY8</accession>
<keyword evidence="2" id="KW-1185">Reference proteome</keyword>
<dbReference type="NCBIfam" id="TIGR02270">
    <property type="entry name" value="TIGR02270 family protein"/>
    <property type="match status" value="1"/>
</dbReference>
<reference evidence="2" key="1">
    <citation type="submission" date="2018-09" db="EMBL/GenBank/DDBJ databases">
        <authorList>
            <person name="Livingstone P.G."/>
            <person name="Whitworth D.E."/>
        </authorList>
    </citation>
    <scope>NUCLEOTIDE SEQUENCE [LARGE SCALE GENOMIC DNA]</scope>
    <source>
        <strain evidence="2">CA040B</strain>
    </source>
</reference>
<dbReference type="Proteomes" id="UP000273405">
    <property type="component" value="Unassembled WGS sequence"/>
</dbReference>
<dbReference type="AlphaFoldDB" id="A0A3A8NJY8"/>
<gene>
    <name evidence="1" type="ORF">D7X12_21240</name>
</gene>
<comment type="caution">
    <text evidence="1">The sequence shown here is derived from an EMBL/GenBank/DDBJ whole genome shotgun (WGS) entry which is preliminary data.</text>
</comment>
<dbReference type="RefSeq" id="WP_120627101.1">
    <property type="nucleotide sequence ID" value="NZ_RAWG01000136.1"/>
</dbReference>
<dbReference type="OrthoDB" id="5494927at2"/>
<sequence length="451" mass="47720">MSILQAPGAHPASSSAPLRPDIRWDVVGEHLDEAAFLWTQWELALGSPDFVLAEVAGGEEWRLRAHLEGLALAAPAAIPRLLVPALQSEERGRLCAAGQVLLGLGAPEADRAVWELLVEGPEETTEALLRAAGLSQRAGLTQELAGRLSQLKPESRPAALDCLASLGHVPPALLQGSGLDEAPAELAAALRAARFMDRAVAVPLVQRGLRESGAVLDAALRTGLVLGLRDAWLRCRQLTAEGTPEGGLSLVALATGGEASDWEVLIRALSSPELRDAAVWALGFSGQRVAAEALLGVLRNGGGALAAEAFAAITGMPPDVGAPPPAGEDEDGGTLPEVPARTGSFPPPTMAPGEWQAGAVEAWWSKARSRFEPGRRYLRGAPWTPEATLKALMSEPMHRRAVLAWELAVRTRGAFHLDTRGWAYQQARRLAAQRLVASEAVSRSFSSFITH</sequence>